<accession>A0A7Z7JJB4</accession>
<evidence type="ECO:0000313" key="1">
    <source>
        <dbReference type="EMBL" id="SPC25992.1"/>
    </source>
</evidence>
<dbReference type="AlphaFoldDB" id="A0A7Z7JJB4"/>
<evidence type="ECO:0000313" key="2">
    <source>
        <dbReference type="Proteomes" id="UP000257139"/>
    </source>
</evidence>
<comment type="caution">
    <text evidence="1">The sequence shown here is derived from an EMBL/GenBank/DDBJ whole genome shotgun (WGS) entry which is preliminary data.</text>
</comment>
<proteinExistence type="predicted"/>
<protein>
    <submittedName>
        <fullName evidence="1">Uncharacterized protein</fullName>
    </submittedName>
</protein>
<dbReference type="EMBL" id="OGUU01000050">
    <property type="protein sequence ID" value="SPC25992.1"/>
    <property type="molecule type" value="Genomic_DNA"/>
</dbReference>
<sequence length="124" mass="13743">MPWLHHPSRALPSKIESLGYLDLRHGATDLRALLTGTCALLAMLRFVLGALRPTLFTDLRAQRAYRARVLAVARHHRRGIGTCFGTVQVECDAAFHGLNLWLTQTRRSTVMTGDCAGVTGFNTR</sequence>
<organism evidence="1 2">
    <name type="scientific">Cupriavidus taiwanensis</name>
    <dbReference type="NCBI Taxonomy" id="164546"/>
    <lineage>
        <taxon>Bacteria</taxon>
        <taxon>Pseudomonadati</taxon>
        <taxon>Pseudomonadota</taxon>
        <taxon>Betaproteobacteria</taxon>
        <taxon>Burkholderiales</taxon>
        <taxon>Burkholderiaceae</taxon>
        <taxon>Cupriavidus</taxon>
    </lineage>
</organism>
<name>A0A7Z7JJB4_9BURK</name>
<gene>
    <name evidence="1" type="ORF">CBM2594_U30014</name>
</gene>
<dbReference type="Proteomes" id="UP000257139">
    <property type="component" value="Unassembled WGS sequence"/>
</dbReference>
<reference evidence="1 2" key="1">
    <citation type="submission" date="2018-01" db="EMBL/GenBank/DDBJ databases">
        <authorList>
            <person name="Clerissi C."/>
        </authorList>
    </citation>
    <scope>NUCLEOTIDE SEQUENCE [LARGE SCALE GENOMIC DNA]</scope>
    <source>
        <strain evidence="1">Cupriavidus taiwanensis STM 6021</strain>
    </source>
</reference>